<feature type="non-terminal residue" evidence="1">
    <location>
        <position position="1"/>
    </location>
</feature>
<dbReference type="OrthoDB" id="6108017at2759"/>
<evidence type="ECO:0000313" key="2">
    <source>
        <dbReference type="Proteomes" id="UP000054560"/>
    </source>
</evidence>
<dbReference type="GeneID" id="25906146"/>
<evidence type="ECO:0000313" key="1">
    <source>
        <dbReference type="EMBL" id="KNC82070.1"/>
    </source>
</evidence>
<protein>
    <submittedName>
        <fullName evidence="1">Uncharacterized protein</fullName>
    </submittedName>
</protein>
<accession>A0A0L0FZ36</accession>
<reference evidence="1 2" key="1">
    <citation type="submission" date="2011-02" db="EMBL/GenBank/DDBJ databases">
        <title>The Genome Sequence of Sphaeroforma arctica JP610.</title>
        <authorList>
            <consortium name="The Broad Institute Genome Sequencing Platform"/>
            <person name="Russ C."/>
            <person name="Cuomo C."/>
            <person name="Young S.K."/>
            <person name="Zeng Q."/>
            <person name="Gargeya S."/>
            <person name="Alvarado L."/>
            <person name="Berlin A."/>
            <person name="Chapman S.B."/>
            <person name="Chen Z."/>
            <person name="Freedman E."/>
            <person name="Gellesch M."/>
            <person name="Goldberg J."/>
            <person name="Griggs A."/>
            <person name="Gujja S."/>
            <person name="Heilman E."/>
            <person name="Heiman D."/>
            <person name="Howarth C."/>
            <person name="Mehta T."/>
            <person name="Neiman D."/>
            <person name="Pearson M."/>
            <person name="Roberts A."/>
            <person name="Saif S."/>
            <person name="Shea T."/>
            <person name="Shenoy N."/>
            <person name="Sisk P."/>
            <person name="Stolte C."/>
            <person name="Sykes S."/>
            <person name="White J."/>
            <person name="Yandava C."/>
            <person name="Burger G."/>
            <person name="Gray M.W."/>
            <person name="Holland P.W.H."/>
            <person name="King N."/>
            <person name="Lang F.B.F."/>
            <person name="Roger A.J."/>
            <person name="Ruiz-Trillo I."/>
            <person name="Haas B."/>
            <person name="Nusbaum C."/>
            <person name="Birren B."/>
        </authorList>
    </citation>
    <scope>NUCLEOTIDE SEQUENCE [LARGE SCALE GENOMIC DNA]</scope>
    <source>
        <strain evidence="1 2">JP610</strain>
    </source>
</reference>
<dbReference type="AlphaFoldDB" id="A0A0L0FZ36"/>
<dbReference type="eggNOG" id="KOG0160">
    <property type="taxonomic scope" value="Eukaryota"/>
</dbReference>
<sequence>VDIPEFDANEPVGMYIFEEKDECALGQDLIVNVDPSELLDSHPQGIIAYILFMRLRWADHKNNPRQLQSLLTNSISSIKHVATKNHNKDDLVSFWICNSFVLLNAVKYSEELQDGADIGIVHVQRWCKRKVAVVLLFLKHARWVISLIMSLCADTEDECVHTLYWERFNLSYLSEDES</sequence>
<keyword evidence="2" id="KW-1185">Reference proteome</keyword>
<gene>
    <name evidence="1" type="ORF">SARC_05642</name>
</gene>
<dbReference type="RefSeq" id="XP_014155972.1">
    <property type="nucleotide sequence ID" value="XM_014300497.1"/>
</dbReference>
<dbReference type="EMBL" id="KQ241963">
    <property type="protein sequence ID" value="KNC82070.1"/>
    <property type="molecule type" value="Genomic_DNA"/>
</dbReference>
<name>A0A0L0FZ36_9EUKA</name>
<dbReference type="Proteomes" id="UP000054560">
    <property type="component" value="Unassembled WGS sequence"/>
</dbReference>
<organism evidence="1 2">
    <name type="scientific">Sphaeroforma arctica JP610</name>
    <dbReference type="NCBI Taxonomy" id="667725"/>
    <lineage>
        <taxon>Eukaryota</taxon>
        <taxon>Ichthyosporea</taxon>
        <taxon>Ichthyophonida</taxon>
        <taxon>Sphaeroforma</taxon>
    </lineage>
</organism>
<dbReference type="STRING" id="667725.A0A0L0FZ36"/>
<proteinExistence type="predicted"/>